<keyword evidence="2" id="KW-0812">Transmembrane</keyword>
<evidence type="ECO:0000256" key="1">
    <source>
        <dbReference type="SAM" id="MobiDB-lite"/>
    </source>
</evidence>
<comment type="caution">
    <text evidence="3">The sequence shown here is derived from an EMBL/GenBank/DDBJ whole genome shotgun (WGS) entry which is preliminary data.</text>
</comment>
<evidence type="ECO:0000313" key="3">
    <source>
        <dbReference type="EMBL" id="GEU92998.1"/>
    </source>
</evidence>
<keyword evidence="2" id="KW-0472">Membrane</keyword>
<feature type="compositionally biased region" description="Basic residues" evidence="1">
    <location>
        <begin position="182"/>
        <end position="191"/>
    </location>
</feature>
<dbReference type="AlphaFoldDB" id="A0A6L2P3D0"/>
<reference evidence="3" key="1">
    <citation type="journal article" date="2019" name="Sci. Rep.">
        <title>Draft genome of Tanacetum cinerariifolium, the natural source of mosquito coil.</title>
        <authorList>
            <person name="Yamashiro T."/>
            <person name="Shiraishi A."/>
            <person name="Satake H."/>
            <person name="Nakayama K."/>
        </authorList>
    </citation>
    <scope>NUCLEOTIDE SEQUENCE</scope>
</reference>
<feature type="region of interest" description="Disordered" evidence="1">
    <location>
        <begin position="432"/>
        <end position="451"/>
    </location>
</feature>
<dbReference type="EMBL" id="BKCJ010010755">
    <property type="protein sequence ID" value="GEU92998.1"/>
    <property type="molecule type" value="Genomic_DNA"/>
</dbReference>
<feature type="region of interest" description="Disordered" evidence="1">
    <location>
        <begin position="166"/>
        <end position="204"/>
    </location>
</feature>
<evidence type="ECO:0000256" key="2">
    <source>
        <dbReference type="SAM" id="Phobius"/>
    </source>
</evidence>
<evidence type="ECO:0008006" key="4">
    <source>
        <dbReference type="Google" id="ProtNLM"/>
    </source>
</evidence>
<sequence length="593" mass="67290">MSTQLAEDREHQPMRNRIDISYTKWNKHGEKDEPSISTTKPVNATTEFVDEINFASDITTDGPITVEMVNATKDNFDEDDLVKFQEILLDAEKPLYEGCHDLTKLSVIVKLLNLKGKYGCSDKFSTELLGLLKKMLPAGNEMVEKTYQEKKISRWEVDNKTHKVYENIPAKASENQEDTRGRGGKIQKKKRNTTEEEGSSSQVNGQNGAYWKKFNIWYQKLRHRVAGFSLLADVWVIGFSLLADLWVIMLSLFLELAELGVSLLAELADLKDEDTWKMCRQVDEWHYSTILSKMSWAVTVETSTTGCLRWMVKVTCGTLGCRTRVLSPNRICGYGKSISSPSSLVIIPPIPILARMNDSTIELRETFQAWLKQQVLNLDSYTPEPSQCQKTPIYYDDDDDEESSTPLRDIIIFELPLCIAITPDKFIKSSVENHVPNPSESKDECEYDVPDCDDSQTTNFPTFSNPLFNDSTSSDDKSSHEESYLLESLLNRDTLMAFSPMIDSLLDEFSVELIFLKSISPGIDEADCDPEEDIHFVDSLFDPFMEEIDLFLASDGSIPPGIDSDYSDSKGDYLFLERLLHDDPISLPNTLDF</sequence>
<keyword evidence="2" id="KW-1133">Transmembrane helix</keyword>
<organism evidence="3">
    <name type="scientific">Tanacetum cinerariifolium</name>
    <name type="common">Dalmatian daisy</name>
    <name type="synonym">Chrysanthemum cinerariifolium</name>
    <dbReference type="NCBI Taxonomy" id="118510"/>
    <lineage>
        <taxon>Eukaryota</taxon>
        <taxon>Viridiplantae</taxon>
        <taxon>Streptophyta</taxon>
        <taxon>Embryophyta</taxon>
        <taxon>Tracheophyta</taxon>
        <taxon>Spermatophyta</taxon>
        <taxon>Magnoliopsida</taxon>
        <taxon>eudicotyledons</taxon>
        <taxon>Gunneridae</taxon>
        <taxon>Pentapetalae</taxon>
        <taxon>asterids</taxon>
        <taxon>campanulids</taxon>
        <taxon>Asterales</taxon>
        <taxon>Asteraceae</taxon>
        <taxon>Asteroideae</taxon>
        <taxon>Anthemideae</taxon>
        <taxon>Anthemidinae</taxon>
        <taxon>Tanacetum</taxon>
    </lineage>
</organism>
<protein>
    <recommendedName>
        <fullName evidence="4">Reverse transcriptase domain-containing protein</fullName>
    </recommendedName>
</protein>
<feature type="transmembrane region" description="Helical" evidence="2">
    <location>
        <begin position="230"/>
        <end position="254"/>
    </location>
</feature>
<name>A0A6L2P3D0_TANCI</name>
<accession>A0A6L2P3D0</accession>
<feature type="region of interest" description="Disordered" evidence="1">
    <location>
        <begin position="382"/>
        <end position="402"/>
    </location>
</feature>
<gene>
    <name evidence="3" type="ORF">Tci_064976</name>
</gene>
<proteinExistence type="predicted"/>